<feature type="transmembrane region" description="Helical" evidence="5">
    <location>
        <begin position="196"/>
        <end position="220"/>
    </location>
</feature>
<reference evidence="7" key="1">
    <citation type="journal article" date="2016" name="Genome Biol. Evol.">
        <title>Loss of a trans-splicing nad1 intron from Geraniaceae and transfer of the maturase gene matR to the nucleus in Pelargonium.</title>
        <authorList>
            <person name="Grewe F."/>
            <person name="Zhu A."/>
            <person name="Mower J.P."/>
        </authorList>
    </citation>
    <scope>NUCLEOTIDE SEQUENCE</scope>
</reference>
<keyword evidence="5" id="KW-0812">Transmembrane</keyword>
<accession>A0A1J0PJU4</accession>
<keyword evidence="5" id="KW-1133">Transmembrane helix</keyword>
<dbReference type="PANTHER" id="PTHR43653:SF1">
    <property type="entry name" value="CYTOCHROME C-TYPE BIOGENESIS PROTEIN CCMF"/>
    <property type="match status" value="1"/>
</dbReference>
<feature type="transmembrane region" description="Helical" evidence="5">
    <location>
        <begin position="81"/>
        <end position="99"/>
    </location>
</feature>
<dbReference type="AlphaFoldDB" id="A0A1J0PJU4"/>
<proteinExistence type="inferred from homology"/>
<dbReference type="GO" id="GO:0016020">
    <property type="term" value="C:membrane"/>
    <property type="evidence" value="ECO:0007669"/>
    <property type="project" value="InterPro"/>
</dbReference>
<dbReference type="GO" id="GO:0020037">
    <property type="term" value="F:heme binding"/>
    <property type="evidence" value="ECO:0007669"/>
    <property type="project" value="InterPro"/>
</dbReference>
<feature type="domain" description="Cytochrome c assembly protein" evidence="6">
    <location>
        <begin position="74"/>
        <end position="346"/>
    </location>
</feature>
<dbReference type="GO" id="GO:0015232">
    <property type="term" value="F:heme transmembrane transporter activity"/>
    <property type="evidence" value="ECO:0007669"/>
    <property type="project" value="InterPro"/>
</dbReference>
<dbReference type="PRINTS" id="PR01410">
    <property type="entry name" value="CCBIOGENESIS"/>
</dbReference>
<dbReference type="PRINTS" id="PR01412">
    <property type="entry name" value="CCBSBIOGNSIS"/>
</dbReference>
<evidence type="ECO:0000256" key="5">
    <source>
        <dbReference type="SAM" id="Phobius"/>
    </source>
</evidence>
<dbReference type="PANTHER" id="PTHR43653">
    <property type="entry name" value="CYTOCHROME C ASSEMBLY PROTEIN-RELATED"/>
    <property type="match status" value="1"/>
</dbReference>
<geneLocation type="mitochondrion" evidence="7"/>
<protein>
    <submittedName>
        <fullName evidence="7">Cytochrome c biogenesis FN</fullName>
    </submittedName>
</protein>
<evidence type="ECO:0000259" key="6">
    <source>
        <dbReference type="Pfam" id="PF01578"/>
    </source>
</evidence>
<gene>
    <name evidence="7" type="primary">ccmFN</name>
</gene>
<dbReference type="InterPro" id="IPR002541">
    <property type="entry name" value="Cyt_c_assembly"/>
</dbReference>
<feature type="transmembrane region" description="Helical" evidence="5">
    <location>
        <begin position="263"/>
        <end position="284"/>
    </location>
</feature>
<name>A0A1J0PJU4_9ROSI</name>
<keyword evidence="3" id="KW-0201">Cytochrome c-type biogenesis</keyword>
<feature type="transmembrane region" description="Helical" evidence="5">
    <location>
        <begin position="6"/>
        <end position="22"/>
    </location>
</feature>
<dbReference type="GO" id="GO:0017004">
    <property type="term" value="P:cytochrome complex assembly"/>
    <property type="evidence" value="ECO:0007669"/>
    <property type="project" value="UniProtKB-KW"/>
</dbReference>
<keyword evidence="5" id="KW-0472">Membrane</keyword>
<dbReference type="GO" id="GO:0005739">
    <property type="term" value="C:mitochondrion"/>
    <property type="evidence" value="ECO:0007669"/>
    <property type="project" value="UniProtKB-SubCell"/>
</dbReference>
<feature type="transmembrane region" description="Helical" evidence="5">
    <location>
        <begin position="324"/>
        <end position="343"/>
    </location>
</feature>
<sequence>MSLYEFFHFSLFLGLFLAFTYSKKESPGFSVTFSFWSCLLSFMGLLFCHISNNLGDYNVLSANAPFFYQISGTWSNHEGSLFSWCWISTFYVFLLFYRAKPKEHNASKQVGLKESLSYSFALNFIKKDTWKTKPLLHMVRDEKERTSFLEEKKSLGALGIALFFSTFLLVSSNPFVRNFFVCTEPLAELNPVLQDPILAIHPPCLFAGDVASAIIFALCISKMIKGILALYYPQIPIQSNSHLSWTTGVNTKIDDRDQEVLRIWILTCWCFLTVGILLGSWWAYHELGWGGWWFWDPVENASFIPWILVTALIHSVSRPMLQSWTYFLSILTFLCCVLGTFSIRSGLLASVHSFATDDTRGLLLWRFLLIMTLISFFLFYQMKKQSSFYRTYKKGMVSAHNIPVSLKAIGLN</sequence>
<comment type="similarity">
    <text evidence="2">Belongs to the CcmF/CycK/Ccl1/NrfE/CcsA family.</text>
</comment>
<evidence type="ECO:0000256" key="3">
    <source>
        <dbReference type="ARBA" id="ARBA00022748"/>
    </source>
</evidence>
<dbReference type="InterPro" id="IPR003567">
    <property type="entry name" value="Cyt_c_biogenesis"/>
</dbReference>
<feature type="transmembrane region" description="Helical" evidence="5">
    <location>
        <begin position="300"/>
        <end position="317"/>
    </location>
</feature>
<comment type="subcellular location">
    <subcellularLocation>
        <location evidence="1">Mitochondrion</location>
    </subcellularLocation>
</comment>
<evidence type="ECO:0000256" key="1">
    <source>
        <dbReference type="ARBA" id="ARBA00004173"/>
    </source>
</evidence>
<dbReference type="Pfam" id="PF01578">
    <property type="entry name" value="Cytochrom_C_asm"/>
    <property type="match status" value="1"/>
</dbReference>
<feature type="transmembrane region" description="Helical" evidence="5">
    <location>
        <begin position="29"/>
        <end position="52"/>
    </location>
</feature>
<evidence type="ECO:0000256" key="2">
    <source>
        <dbReference type="ARBA" id="ARBA00009186"/>
    </source>
</evidence>
<dbReference type="InterPro" id="IPR003569">
    <property type="entry name" value="Cyt_c_biogenesis_plant"/>
</dbReference>
<feature type="transmembrane region" description="Helical" evidence="5">
    <location>
        <begin position="155"/>
        <end position="176"/>
    </location>
</feature>
<evidence type="ECO:0000256" key="4">
    <source>
        <dbReference type="ARBA" id="ARBA00023128"/>
    </source>
</evidence>
<evidence type="ECO:0000313" key="7">
    <source>
        <dbReference type="EMBL" id="APD51397.1"/>
    </source>
</evidence>
<keyword evidence="4 7" id="KW-0496">Mitochondrion</keyword>
<dbReference type="EMBL" id="KX824090">
    <property type="protein sequence ID" value="APD51397.1"/>
    <property type="molecule type" value="Genomic_DNA"/>
</dbReference>
<organism evidence="7">
    <name type="scientific">Pelargonium citronellum</name>
    <dbReference type="NCBI Taxonomy" id="73188"/>
    <lineage>
        <taxon>Eukaryota</taxon>
        <taxon>Viridiplantae</taxon>
        <taxon>Streptophyta</taxon>
        <taxon>Embryophyta</taxon>
        <taxon>Tracheophyta</taxon>
        <taxon>Spermatophyta</taxon>
        <taxon>Magnoliopsida</taxon>
        <taxon>eudicotyledons</taxon>
        <taxon>Gunneridae</taxon>
        <taxon>Pentapetalae</taxon>
        <taxon>rosids</taxon>
        <taxon>malvids</taxon>
        <taxon>Geraniales</taxon>
        <taxon>Geraniaceae</taxon>
        <taxon>Pelargonium</taxon>
    </lineage>
</organism>
<feature type="transmembrane region" description="Helical" evidence="5">
    <location>
        <begin position="363"/>
        <end position="380"/>
    </location>
</feature>